<dbReference type="VEuPathDB" id="FungiDB:QG37_08333"/>
<dbReference type="VEuPathDB" id="FungiDB:CJI97_004323"/>
<dbReference type="EMBL" id="LGST01000078">
    <property type="protein sequence ID" value="KND95432.1"/>
    <property type="molecule type" value="Genomic_DNA"/>
</dbReference>
<sequence length="412" mass="46891">MDSNQHLLGKNDPMEEDNDVDVLLGSNLEKDSEQELDDSLVFVQQDDTEDTGSLFTRKITFELSDSDDEEDEEGYFARSNSNPHNRDTLTSSADPTVGTISFNFRSYRSLRKFEINIYNYRIGKEAAQGGTSEVIFGEPMVREFNPQAPINAELSGESCSLCEANPCKSILLREERFESPRILGLSVETPPRKFLVIVDALSTEIAKGNVVSPSAFHDLYRHGSKYVGIIAENVEYLITVTCSSCKQFTNRLQRLLALAVRAIRLFDEENEHILHEGLEDFNSQLHESYADCAGLLKDLYQFENKVREKKLFWQANASETITLMEEAAYFDAHVDDIEENFREHNDETIYFTDSQESCYIDLYKNAMQFLIEEDAGTLVNQLGCALSQILVDLKELQEIVKIILGWLVGRLY</sequence>
<proteinExistence type="predicted"/>
<dbReference type="AlphaFoldDB" id="A0A0L0NMS5"/>
<organism evidence="2 3">
    <name type="scientific">Candidozyma auris</name>
    <name type="common">Yeast</name>
    <name type="synonym">Candida auris</name>
    <dbReference type="NCBI Taxonomy" id="498019"/>
    <lineage>
        <taxon>Eukaryota</taxon>
        <taxon>Fungi</taxon>
        <taxon>Dikarya</taxon>
        <taxon>Ascomycota</taxon>
        <taxon>Saccharomycotina</taxon>
        <taxon>Pichiomycetes</taxon>
        <taxon>Metschnikowiaceae</taxon>
        <taxon>Candidozyma</taxon>
    </lineage>
</organism>
<dbReference type="VEuPathDB" id="FungiDB:B9J08_004260"/>
<protein>
    <submittedName>
        <fullName evidence="2">Uncharacterized protein</fullName>
    </submittedName>
</protein>
<name>A0A0L0NMS5_CANAR</name>
<dbReference type="Proteomes" id="UP000037122">
    <property type="component" value="Unassembled WGS sequence"/>
</dbReference>
<dbReference type="VEuPathDB" id="FungiDB:CJJ07_002116"/>
<evidence type="ECO:0000313" key="2">
    <source>
        <dbReference type="EMBL" id="KND95432.1"/>
    </source>
</evidence>
<dbReference type="VEuPathDB" id="FungiDB:CJI96_0005284"/>
<feature type="region of interest" description="Disordered" evidence="1">
    <location>
        <begin position="66"/>
        <end position="92"/>
    </location>
</feature>
<feature type="compositionally biased region" description="Polar residues" evidence="1">
    <location>
        <begin position="78"/>
        <end position="92"/>
    </location>
</feature>
<gene>
    <name evidence="2" type="ORF">QG37_08333</name>
</gene>
<dbReference type="VEuPathDB" id="FungiDB:CJJ09_005157"/>
<evidence type="ECO:0000256" key="1">
    <source>
        <dbReference type="SAM" id="MobiDB-lite"/>
    </source>
</evidence>
<comment type="caution">
    <text evidence="2">The sequence shown here is derived from an EMBL/GenBank/DDBJ whole genome shotgun (WGS) entry which is preliminary data.</text>
</comment>
<feature type="region of interest" description="Disordered" evidence="1">
    <location>
        <begin position="1"/>
        <end position="20"/>
    </location>
</feature>
<accession>A0A0L0NMS5</accession>
<reference evidence="3" key="1">
    <citation type="journal article" date="2015" name="BMC Genomics">
        <title>Draft genome of a commonly misdiagnosed multidrug resistant pathogen Candida auris.</title>
        <authorList>
            <person name="Chatterjee S."/>
            <person name="Alampalli S.V."/>
            <person name="Nageshan R.K."/>
            <person name="Chettiar S.T."/>
            <person name="Joshi S."/>
            <person name="Tatu U.S."/>
        </authorList>
    </citation>
    <scope>NUCLEOTIDE SEQUENCE [LARGE SCALE GENOMIC DNA]</scope>
    <source>
        <strain evidence="3">6684</strain>
    </source>
</reference>
<evidence type="ECO:0000313" key="3">
    <source>
        <dbReference type="Proteomes" id="UP000037122"/>
    </source>
</evidence>